<accession>A0ACC1NBY2</accession>
<sequence>MGGEATPPELDVALDIFGQRLVTIFTQISFCFQTPDASATQNALETLRRGMQRLAVHFPWVAGQVVCENASPHSSGIYKMKALHDTPRLSIKDLSNDTSMPSMNELRRSGFPMRCLDEELVAPRKSNSGGPREKIAEVFQVQATIINDGLILTFLGQHQSMDGVGQNQVINLLAKACAGEAFTAEELRIGNMAREEIVPLLGPSWSPSRELEHNIIKMDPQEAGPGSMRSKMPDDKGVWCHFGMSRGALQALKEQATSTMPPTTKFVSTDDAITAFVWQSITRVRYSSFDPATKTFLGRAVDLRRYLAIPQEYPGFIQSMAYNEFTMEQLLNSPLGVISAALRAEVDTESSSMAYHAQSFATLISRTADKTRTSYIGGFDMLRDVMISSWSNQNSYDLDFGFGLGTPEAVRRPKFDGFQGLAYLMPRDRNGDIGVAICLDEKDMLKLREDEQFCCYATCIG</sequence>
<protein>
    <submittedName>
        <fullName evidence="1">Uncharacterized protein</fullName>
    </submittedName>
</protein>
<gene>
    <name evidence="1" type="ORF">NQ176_g4725</name>
</gene>
<dbReference type="EMBL" id="JANJQO010000536">
    <property type="protein sequence ID" value="KAJ2976820.1"/>
    <property type="molecule type" value="Genomic_DNA"/>
</dbReference>
<evidence type="ECO:0000313" key="1">
    <source>
        <dbReference type="EMBL" id="KAJ2976820.1"/>
    </source>
</evidence>
<organism evidence="1 2">
    <name type="scientific">Zarea fungicola</name>
    <dbReference type="NCBI Taxonomy" id="93591"/>
    <lineage>
        <taxon>Eukaryota</taxon>
        <taxon>Fungi</taxon>
        <taxon>Dikarya</taxon>
        <taxon>Ascomycota</taxon>
        <taxon>Pezizomycotina</taxon>
        <taxon>Sordariomycetes</taxon>
        <taxon>Hypocreomycetidae</taxon>
        <taxon>Hypocreales</taxon>
        <taxon>Cordycipitaceae</taxon>
        <taxon>Zarea</taxon>
    </lineage>
</organism>
<dbReference type="Proteomes" id="UP001143910">
    <property type="component" value="Unassembled WGS sequence"/>
</dbReference>
<proteinExistence type="predicted"/>
<comment type="caution">
    <text evidence="1">The sequence shown here is derived from an EMBL/GenBank/DDBJ whole genome shotgun (WGS) entry which is preliminary data.</text>
</comment>
<keyword evidence="2" id="KW-1185">Reference proteome</keyword>
<reference evidence="1" key="1">
    <citation type="submission" date="2022-08" db="EMBL/GenBank/DDBJ databases">
        <title>Genome Sequence of Lecanicillium fungicola.</title>
        <authorList>
            <person name="Buettner E."/>
        </authorList>
    </citation>
    <scope>NUCLEOTIDE SEQUENCE</scope>
    <source>
        <strain evidence="1">Babe33</strain>
    </source>
</reference>
<name>A0ACC1NBY2_9HYPO</name>
<evidence type="ECO:0000313" key="2">
    <source>
        <dbReference type="Proteomes" id="UP001143910"/>
    </source>
</evidence>